<dbReference type="Proteomes" id="UP000546031">
    <property type="component" value="Unassembled WGS sequence"/>
</dbReference>
<evidence type="ECO:0000313" key="2">
    <source>
        <dbReference type="EMBL" id="NVE95064.1"/>
    </source>
</evidence>
<evidence type="ECO:0000256" key="1">
    <source>
        <dbReference type="SAM" id="Phobius"/>
    </source>
</evidence>
<organism evidence="2 3">
    <name type="scientific">Altererythrobacter lutimaris</name>
    <dbReference type="NCBI Taxonomy" id="2743979"/>
    <lineage>
        <taxon>Bacteria</taxon>
        <taxon>Pseudomonadati</taxon>
        <taxon>Pseudomonadota</taxon>
        <taxon>Alphaproteobacteria</taxon>
        <taxon>Sphingomonadales</taxon>
        <taxon>Erythrobacteraceae</taxon>
        <taxon>Altererythrobacter</taxon>
    </lineage>
</organism>
<keyword evidence="1" id="KW-1133">Transmembrane helix</keyword>
<evidence type="ECO:0000313" key="3">
    <source>
        <dbReference type="Proteomes" id="UP000546031"/>
    </source>
</evidence>
<proteinExistence type="predicted"/>
<sequence>MAPEAQEQISAITEMSDFNARDWGRPLAAAIGWGAAAGSLALMAVFAFLEGGEIALDELLGGLAFFALFAGIFSLAGMAFVGLPMTLLLRSIKQEHAWLYSLSGAVAGFLILAIFFGLPRNLAPDLLIFAGPGGLAGLACAYRWGRWRELVAKAHEAERANLAAQRRANPIHDLIH</sequence>
<dbReference type="AlphaFoldDB" id="A0A850H726"/>
<feature type="transmembrane region" description="Helical" evidence="1">
    <location>
        <begin position="97"/>
        <end position="120"/>
    </location>
</feature>
<feature type="transmembrane region" description="Helical" evidence="1">
    <location>
        <begin position="126"/>
        <end position="145"/>
    </location>
</feature>
<reference evidence="2 3" key="1">
    <citation type="submission" date="2020-06" db="EMBL/GenBank/DDBJ databases">
        <title>Altererythrobacter lutimaris sp. nov., a marine bacterium isolated from a tidal flat.</title>
        <authorList>
            <person name="Kim D."/>
            <person name="Yoo Y."/>
            <person name="Kim J.-J."/>
        </authorList>
    </citation>
    <scope>NUCLEOTIDE SEQUENCE [LARGE SCALE GENOMIC DNA]</scope>
    <source>
        <strain evidence="2 3">JGD-16</strain>
    </source>
</reference>
<keyword evidence="1" id="KW-0472">Membrane</keyword>
<comment type="caution">
    <text evidence="2">The sequence shown here is derived from an EMBL/GenBank/DDBJ whole genome shotgun (WGS) entry which is preliminary data.</text>
</comment>
<dbReference type="EMBL" id="JABWTA010000001">
    <property type="protein sequence ID" value="NVE95064.1"/>
    <property type="molecule type" value="Genomic_DNA"/>
</dbReference>
<feature type="transmembrane region" description="Helical" evidence="1">
    <location>
        <begin position="61"/>
        <end position="85"/>
    </location>
</feature>
<name>A0A850H726_9SPHN</name>
<keyword evidence="1" id="KW-0812">Transmembrane</keyword>
<accession>A0A850H726</accession>
<keyword evidence="3" id="KW-1185">Reference proteome</keyword>
<feature type="transmembrane region" description="Helical" evidence="1">
    <location>
        <begin position="27"/>
        <end position="49"/>
    </location>
</feature>
<gene>
    <name evidence="2" type="ORF">HUO12_09160</name>
</gene>
<dbReference type="RefSeq" id="WP_176273268.1">
    <property type="nucleotide sequence ID" value="NZ_JABWTA010000001.1"/>
</dbReference>
<protein>
    <submittedName>
        <fullName evidence="2">Uncharacterized protein</fullName>
    </submittedName>
</protein>